<evidence type="ECO:0000256" key="2">
    <source>
        <dbReference type="SAM" id="Phobius"/>
    </source>
</evidence>
<reference evidence="4 5" key="1">
    <citation type="submission" date="2016-10" db="EMBL/GenBank/DDBJ databases">
        <authorList>
            <person name="de Groot N.N."/>
        </authorList>
    </citation>
    <scope>NUCLEOTIDE SEQUENCE [LARGE SCALE GENOMIC DNA]</scope>
    <source>
        <strain evidence="4 5">DSM 2784</strain>
    </source>
</reference>
<sequence length="357" mass="40308">MNEDNLKKHLKQAIDQAPIDLLEKIKAQPAEKMAAHDDITRQSASGKVRYLKPALALLSAAAIFLIAFVNWQMTTQWVDSMVYLDVNPSLALETNRRDQVIRLSGLDDESQALIEGLDYKGKSLETVAAELLDRLVLQGYVSSSEPAILLSVFNEDPEKRSRQLTELDQAIHAYLKSLEIQPIVLTQTLDPTETLSEYAEANHISVSKMTLIRNMILLDPDLKTEDLSKLSLEALIKVSSKVELNLEQIIQSSDMERIKTLDDFDEDDPEDLDDDNDDGIDDIDDDGDLDDDQDDDDYDFDDTDDNDTMDDAYDLDDSEDDDSLEDLDDEVEDDPDDIDDDDMEDDDTEDDDSEDDD</sequence>
<organism evidence="4 5">
    <name type="scientific">Acidaminobacter hydrogenoformans DSM 2784</name>
    <dbReference type="NCBI Taxonomy" id="1120920"/>
    <lineage>
        <taxon>Bacteria</taxon>
        <taxon>Bacillati</taxon>
        <taxon>Bacillota</taxon>
        <taxon>Clostridia</taxon>
        <taxon>Peptostreptococcales</taxon>
        <taxon>Acidaminobacteraceae</taxon>
        <taxon>Acidaminobacter</taxon>
    </lineage>
</organism>
<name>A0A1G5RY45_9FIRM</name>
<accession>A0A1G5RY45</accession>
<evidence type="ECO:0000313" key="4">
    <source>
        <dbReference type="EMBL" id="SCZ79012.1"/>
    </source>
</evidence>
<keyword evidence="2" id="KW-1133">Transmembrane helix</keyword>
<dbReference type="STRING" id="1120920.SAMN03080599_01536"/>
<dbReference type="RefSeq" id="WP_092590313.1">
    <property type="nucleotide sequence ID" value="NZ_FMWL01000006.1"/>
</dbReference>
<keyword evidence="5" id="KW-1185">Reference proteome</keyword>
<dbReference type="Pfam" id="PF23750">
    <property type="entry name" value="RsgI_M"/>
    <property type="match status" value="1"/>
</dbReference>
<dbReference type="EMBL" id="FMWL01000006">
    <property type="protein sequence ID" value="SCZ79012.1"/>
    <property type="molecule type" value="Genomic_DNA"/>
</dbReference>
<dbReference type="Proteomes" id="UP000199208">
    <property type="component" value="Unassembled WGS sequence"/>
</dbReference>
<evidence type="ECO:0000259" key="3">
    <source>
        <dbReference type="Pfam" id="PF23750"/>
    </source>
</evidence>
<protein>
    <recommendedName>
        <fullName evidence="3">Anti-sigma factor RsgI-like middle domain-containing protein</fullName>
    </recommendedName>
</protein>
<keyword evidence="2" id="KW-0812">Transmembrane</keyword>
<proteinExistence type="predicted"/>
<gene>
    <name evidence="4" type="ORF">SAMN03080599_01536</name>
</gene>
<feature type="domain" description="Anti-sigma factor RsgI-like middle" evidence="3">
    <location>
        <begin position="80"/>
        <end position="213"/>
    </location>
</feature>
<evidence type="ECO:0000313" key="5">
    <source>
        <dbReference type="Proteomes" id="UP000199208"/>
    </source>
</evidence>
<dbReference type="AlphaFoldDB" id="A0A1G5RY45"/>
<dbReference type="InterPro" id="IPR055431">
    <property type="entry name" value="RsgI_M"/>
</dbReference>
<feature type="transmembrane region" description="Helical" evidence="2">
    <location>
        <begin position="50"/>
        <end position="71"/>
    </location>
</feature>
<feature type="region of interest" description="Disordered" evidence="1">
    <location>
        <begin position="263"/>
        <end position="357"/>
    </location>
</feature>
<evidence type="ECO:0000256" key="1">
    <source>
        <dbReference type="SAM" id="MobiDB-lite"/>
    </source>
</evidence>
<keyword evidence="2" id="KW-0472">Membrane</keyword>